<accession>A0A7J8LTJ1</accession>
<comment type="caution">
    <text evidence="1">The sequence shown here is derived from an EMBL/GenBank/DDBJ whole genome shotgun (WGS) entry which is preliminary data.</text>
</comment>
<name>A0A7J8LTJ1_9ROSI</name>
<evidence type="ECO:0000313" key="2">
    <source>
        <dbReference type="Proteomes" id="UP000593572"/>
    </source>
</evidence>
<gene>
    <name evidence="1" type="ORF">Golob_025925</name>
</gene>
<dbReference type="AlphaFoldDB" id="A0A7J8LTJ1"/>
<proteinExistence type="predicted"/>
<evidence type="ECO:0000313" key="1">
    <source>
        <dbReference type="EMBL" id="MBA0555768.1"/>
    </source>
</evidence>
<protein>
    <submittedName>
        <fullName evidence="1">Uncharacterized protein</fullName>
    </submittedName>
</protein>
<keyword evidence="2" id="KW-1185">Reference proteome</keyword>
<dbReference type="EMBL" id="JABEZX010000005">
    <property type="protein sequence ID" value="MBA0555768.1"/>
    <property type="molecule type" value="Genomic_DNA"/>
</dbReference>
<sequence>MRALMWARAVHEECQF</sequence>
<dbReference type="Proteomes" id="UP000593572">
    <property type="component" value="Unassembled WGS sequence"/>
</dbReference>
<reference evidence="1 2" key="1">
    <citation type="journal article" date="2019" name="Genome Biol. Evol.">
        <title>Insights into the evolution of the New World diploid cottons (Gossypium, subgenus Houzingenia) based on genome sequencing.</title>
        <authorList>
            <person name="Grover C.E."/>
            <person name="Arick M.A. 2nd"/>
            <person name="Thrash A."/>
            <person name="Conover J.L."/>
            <person name="Sanders W.S."/>
            <person name="Peterson D.G."/>
            <person name="Frelichowski J.E."/>
            <person name="Scheffler J.A."/>
            <person name="Scheffler B.E."/>
            <person name="Wendel J.F."/>
        </authorList>
    </citation>
    <scope>NUCLEOTIDE SEQUENCE [LARGE SCALE GENOMIC DNA]</scope>
    <source>
        <strain evidence="1">157</strain>
        <tissue evidence="1">Leaf</tissue>
    </source>
</reference>
<organism evidence="1 2">
    <name type="scientific">Gossypium lobatum</name>
    <dbReference type="NCBI Taxonomy" id="34289"/>
    <lineage>
        <taxon>Eukaryota</taxon>
        <taxon>Viridiplantae</taxon>
        <taxon>Streptophyta</taxon>
        <taxon>Embryophyta</taxon>
        <taxon>Tracheophyta</taxon>
        <taxon>Spermatophyta</taxon>
        <taxon>Magnoliopsida</taxon>
        <taxon>eudicotyledons</taxon>
        <taxon>Gunneridae</taxon>
        <taxon>Pentapetalae</taxon>
        <taxon>rosids</taxon>
        <taxon>malvids</taxon>
        <taxon>Malvales</taxon>
        <taxon>Malvaceae</taxon>
        <taxon>Malvoideae</taxon>
        <taxon>Gossypium</taxon>
    </lineage>
</organism>